<dbReference type="RefSeq" id="WP_312001327.1">
    <property type="nucleotide sequence ID" value="NZ_JAUSUY010000021.1"/>
</dbReference>
<dbReference type="PANTHER" id="PTHR30632:SF0">
    <property type="entry name" value="SULFATE-BINDING PROTEIN"/>
    <property type="match status" value="1"/>
</dbReference>
<comment type="similarity">
    <text evidence="1">Belongs to the bacterial solute-binding protein ModA family.</text>
</comment>
<proteinExistence type="inferred from homology"/>
<dbReference type="Pfam" id="PF13531">
    <property type="entry name" value="SBP_bac_11"/>
    <property type="match status" value="1"/>
</dbReference>
<name>A0ABU3HEE8_9BACL</name>
<dbReference type="PIRSF" id="PIRSF004846">
    <property type="entry name" value="ModA"/>
    <property type="match status" value="1"/>
</dbReference>
<sequence length="283" mass="29729">MASRHKRYGFILLMLFLLVLAGCSRNNASDGNGPSAANSAAPAASPGAAAGQTELLVSAAASLGDALKELAPKFQAEHPDIAVNLNLAASGALQKQIEQGAPADLFISAGTKQMDALIDKKLARSDLTRTLLTNELVLIVPTDSAPANVSAQDLTGSGFAKLAVGQPESVPAGMYAQQFLRHAGLWDKLTPKIVLTKDVRQVLTYVASGNVQAGFVYGSDAAGEPKVKVAMRVDPSTHDPISYPATVLAESAHQEQARAFYDYLFTQEAGDVFVKYGFKLAGK</sequence>
<evidence type="ECO:0000256" key="3">
    <source>
        <dbReference type="ARBA" id="ARBA00022729"/>
    </source>
</evidence>
<reference evidence="5 6" key="1">
    <citation type="submission" date="2023-07" db="EMBL/GenBank/DDBJ databases">
        <title>Genomic Encyclopedia of Type Strains, Phase IV (KMG-IV): sequencing the most valuable type-strain genomes for metagenomic binning, comparative biology and taxonomic classification.</title>
        <authorList>
            <person name="Goeker M."/>
        </authorList>
    </citation>
    <scope>NUCLEOTIDE SEQUENCE [LARGE SCALE GENOMIC DNA]</scope>
    <source>
        <strain evidence="5 6">T98</strain>
    </source>
</reference>
<protein>
    <submittedName>
        <fullName evidence="5">Molybdate transport system substrate-binding protein</fullName>
    </submittedName>
</protein>
<keyword evidence="2" id="KW-0479">Metal-binding</keyword>
<dbReference type="NCBIfam" id="TIGR01256">
    <property type="entry name" value="modA"/>
    <property type="match status" value="1"/>
</dbReference>
<dbReference type="SUPFAM" id="SSF53850">
    <property type="entry name" value="Periplasmic binding protein-like II"/>
    <property type="match status" value="1"/>
</dbReference>
<evidence type="ECO:0000313" key="6">
    <source>
        <dbReference type="Proteomes" id="UP001248709"/>
    </source>
</evidence>
<evidence type="ECO:0000256" key="1">
    <source>
        <dbReference type="ARBA" id="ARBA00009175"/>
    </source>
</evidence>
<dbReference type="PROSITE" id="PS51257">
    <property type="entry name" value="PROKAR_LIPOPROTEIN"/>
    <property type="match status" value="1"/>
</dbReference>
<dbReference type="InterPro" id="IPR005950">
    <property type="entry name" value="ModA"/>
</dbReference>
<dbReference type="InterPro" id="IPR041879">
    <property type="entry name" value="YvgL-like_PBP2"/>
</dbReference>
<evidence type="ECO:0000256" key="2">
    <source>
        <dbReference type="ARBA" id="ARBA00022723"/>
    </source>
</evidence>
<dbReference type="Proteomes" id="UP001248709">
    <property type="component" value="Unassembled WGS sequence"/>
</dbReference>
<organism evidence="5 6">
    <name type="scientific">Paenibacillus forsythiae</name>
    <dbReference type="NCBI Taxonomy" id="365616"/>
    <lineage>
        <taxon>Bacteria</taxon>
        <taxon>Bacillati</taxon>
        <taxon>Bacillota</taxon>
        <taxon>Bacilli</taxon>
        <taxon>Bacillales</taxon>
        <taxon>Paenibacillaceae</taxon>
        <taxon>Paenibacillus</taxon>
    </lineage>
</organism>
<dbReference type="EMBL" id="JAUSUY010000021">
    <property type="protein sequence ID" value="MDT3428417.1"/>
    <property type="molecule type" value="Genomic_DNA"/>
</dbReference>
<dbReference type="Gene3D" id="3.40.190.10">
    <property type="entry name" value="Periplasmic binding protein-like II"/>
    <property type="match status" value="2"/>
</dbReference>
<feature type="chain" id="PRO_5045410966" evidence="4">
    <location>
        <begin position="29"/>
        <end position="283"/>
    </location>
</feature>
<evidence type="ECO:0000256" key="4">
    <source>
        <dbReference type="SAM" id="SignalP"/>
    </source>
</evidence>
<dbReference type="CDD" id="cd13537">
    <property type="entry name" value="PBP2_YvgL_like"/>
    <property type="match status" value="1"/>
</dbReference>
<keyword evidence="6" id="KW-1185">Reference proteome</keyword>
<keyword evidence="3 4" id="KW-0732">Signal</keyword>
<accession>A0ABU3HEE8</accession>
<comment type="caution">
    <text evidence="5">The sequence shown here is derived from an EMBL/GenBank/DDBJ whole genome shotgun (WGS) entry which is preliminary data.</text>
</comment>
<dbReference type="PANTHER" id="PTHR30632">
    <property type="entry name" value="MOLYBDATE-BINDING PERIPLASMIC PROTEIN"/>
    <property type="match status" value="1"/>
</dbReference>
<dbReference type="InterPro" id="IPR050682">
    <property type="entry name" value="ModA/WtpA"/>
</dbReference>
<evidence type="ECO:0000313" key="5">
    <source>
        <dbReference type="EMBL" id="MDT3428417.1"/>
    </source>
</evidence>
<gene>
    <name evidence="5" type="ORF">J2Z22_004009</name>
</gene>
<feature type="signal peptide" evidence="4">
    <location>
        <begin position="1"/>
        <end position="28"/>
    </location>
</feature>